<proteinExistence type="predicted"/>
<gene>
    <name evidence="2" type="ORF">J2S08_000181</name>
</gene>
<dbReference type="EMBL" id="JAUSTT010000001">
    <property type="protein sequence ID" value="MDQ0174350.1"/>
    <property type="molecule type" value="Genomic_DNA"/>
</dbReference>
<dbReference type="InterPro" id="IPR019734">
    <property type="entry name" value="TPR_rpt"/>
</dbReference>
<organism evidence="2 3">
    <name type="scientific">Bacillus chungangensis</name>
    <dbReference type="NCBI Taxonomy" id="587633"/>
    <lineage>
        <taxon>Bacteria</taxon>
        <taxon>Bacillati</taxon>
        <taxon>Bacillota</taxon>
        <taxon>Bacilli</taxon>
        <taxon>Bacillales</taxon>
        <taxon>Bacillaceae</taxon>
        <taxon>Bacillus</taxon>
    </lineage>
</organism>
<dbReference type="InterPro" id="IPR011990">
    <property type="entry name" value="TPR-like_helical_dom_sf"/>
</dbReference>
<keyword evidence="1" id="KW-0802">TPR repeat</keyword>
<name>A0ABT9WME8_9BACI</name>
<dbReference type="PROSITE" id="PS50005">
    <property type="entry name" value="TPR"/>
    <property type="match status" value="1"/>
</dbReference>
<dbReference type="Gene3D" id="1.25.40.10">
    <property type="entry name" value="Tetratricopeptide repeat domain"/>
    <property type="match status" value="1"/>
</dbReference>
<feature type="repeat" description="TPR" evidence="1">
    <location>
        <begin position="20"/>
        <end position="53"/>
    </location>
</feature>
<reference evidence="2 3" key="1">
    <citation type="submission" date="2023-07" db="EMBL/GenBank/DDBJ databases">
        <title>Genomic Encyclopedia of Type Strains, Phase IV (KMG-IV): sequencing the most valuable type-strain genomes for metagenomic binning, comparative biology and taxonomic classification.</title>
        <authorList>
            <person name="Goeker M."/>
        </authorList>
    </citation>
    <scope>NUCLEOTIDE SEQUENCE [LARGE SCALE GENOMIC DNA]</scope>
    <source>
        <strain evidence="2 3">DSM 23837</strain>
    </source>
</reference>
<dbReference type="SUPFAM" id="SSF48452">
    <property type="entry name" value="TPR-like"/>
    <property type="match status" value="1"/>
</dbReference>
<accession>A0ABT9WME8</accession>
<sequence length="345" mass="40115">MEKPGGKKHINNLIPFPGLEDRLRHLGFESLEHRQYEKAIHYFTEAANYDPEDEEIGMGLLLAYYEAGAFEKARIHCDDMLSKGIGDYIEIFDIYLMVLLHLQEESKVTDAITMLIEEQQIPDDKLEYYQDLLLLCESRMSKETPLVGSPEKIVEKQSDSVIQEKLFNNGNLKEQSFLAAQLAHKNIHPYMEELIVYLKDAQKDPFIQAILFHVLKEHRIEKEIEVQKLHLKGTFIPAHTANVLETPLYLQMLDTLQKIVEQQDPTLYEQITAMMKHHFFLLYPFEPEEDNALLWSVAYLLRAQVLYDQTLDIKKNCEFYCLDEAALRAALAFVETLEGISILYE</sequence>
<protein>
    <submittedName>
        <fullName evidence="2">Tetratricopeptide (TPR) repeat protein</fullName>
    </submittedName>
</protein>
<dbReference type="Proteomes" id="UP001223586">
    <property type="component" value="Unassembled WGS sequence"/>
</dbReference>
<evidence type="ECO:0000256" key="1">
    <source>
        <dbReference type="PROSITE-ProRule" id="PRU00339"/>
    </source>
</evidence>
<dbReference type="RefSeq" id="WP_307225745.1">
    <property type="nucleotide sequence ID" value="NZ_JAUSTT010000001.1"/>
</dbReference>
<evidence type="ECO:0000313" key="2">
    <source>
        <dbReference type="EMBL" id="MDQ0174350.1"/>
    </source>
</evidence>
<evidence type="ECO:0000313" key="3">
    <source>
        <dbReference type="Proteomes" id="UP001223586"/>
    </source>
</evidence>
<comment type="caution">
    <text evidence="2">The sequence shown here is derived from an EMBL/GenBank/DDBJ whole genome shotgun (WGS) entry which is preliminary data.</text>
</comment>
<dbReference type="SUPFAM" id="SSF116965">
    <property type="entry name" value="Hypothetical protein MPN330"/>
    <property type="match status" value="1"/>
</dbReference>
<keyword evidence="3" id="KW-1185">Reference proteome</keyword>
<dbReference type="Pfam" id="PF14559">
    <property type="entry name" value="TPR_19"/>
    <property type="match status" value="1"/>
</dbReference>